<dbReference type="PANTHER" id="PTHR48081">
    <property type="entry name" value="AB HYDROLASE SUPERFAMILY PROTEIN C4A8.06C"/>
    <property type="match status" value="1"/>
</dbReference>
<reference evidence="4" key="1">
    <citation type="submission" date="2023-03" db="EMBL/GenBank/DDBJ databases">
        <title>Massive genome expansion in bonnet fungi (Mycena s.s.) driven by repeated elements and novel gene families across ecological guilds.</title>
        <authorList>
            <consortium name="Lawrence Berkeley National Laboratory"/>
            <person name="Harder C.B."/>
            <person name="Miyauchi S."/>
            <person name="Viragh M."/>
            <person name="Kuo A."/>
            <person name="Thoen E."/>
            <person name="Andreopoulos B."/>
            <person name="Lu D."/>
            <person name="Skrede I."/>
            <person name="Drula E."/>
            <person name="Henrissat B."/>
            <person name="Morin E."/>
            <person name="Kohler A."/>
            <person name="Barry K."/>
            <person name="LaButti K."/>
            <person name="Morin E."/>
            <person name="Salamov A."/>
            <person name="Lipzen A."/>
            <person name="Mereny Z."/>
            <person name="Hegedus B."/>
            <person name="Baldrian P."/>
            <person name="Stursova M."/>
            <person name="Weitz H."/>
            <person name="Taylor A."/>
            <person name="Grigoriev I.V."/>
            <person name="Nagy L.G."/>
            <person name="Martin F."/>
            <person name="Kauserud H."/>
        </authorList>
    </citation>
    <scope>NUCLEOTIDE SEQUENCE</scope>
    <source>
        <strain evidence="4">9284</strain>
    </source>
</reference>
<feature type="domain" description="Alpha/beta hydrolase fold-3" evidence="3">
    <location>
        <begin position="116"/>
        <end position="306"/>
    </location>
</feature>
<keyword evidence="5" id="KW-1185">Reference proteome</keyword>
<dbReference type="InterPro" id="IPR029058">
    <property type="entry name" value="AB_hydrolase_fold"/>
</dbReference>
<dbReference type="AlphaFoldDB" id="A0AAD7FH80"/>
<evidence type="ECO:0000313" key="4">
    <source>
        <dbReference type="EMBL" id="KAJ7620106.1"/>
    </source>
</evidence>
<dbReference type="InterPro" id="IPR013094">
    <property type="entry name" value="AB_hydrolase_3"/>
</dbReference>
<name>A0AAD7FH80_9AGAR</name>
<comment type="caution">
    <text evidence="4">The sequence shown here is derived from an EMBL/GenBank/DDBJ whole genome shotgun (WGS) entry which is preliminary data.</text>
</comment>
<feature type="chain" id="PRO_5042081517" evidence="2">
    <location>
        <begin position="23"/>
        <end position="339"/>
    </location>
</feature>
<sequence length="339" mass="36748">MALVGVLLPLPVILAWTALAHSFKATKPMKRILGDHSLRYLSSHLTTAQLQYVLGTTDSVYKTWTEREGLEVVVDELGEDAKLLWIGPKRMDRVLLVLHGGGYFLPLEKQGIMVGVALLQYSLAPFATFPTQLEQTLLAITTLLSAGLPPKRLIISGDSAGANFAFQFVSHIMHGDAGLDSHKLQLSGPIAGICAISPWVSLTADSESWSKNDGIDFLSRATAAQWGGAHLAELPRLSASASAYLEPAKAPSGWFDEMHTVVDRVLITAGDCEGLYDHIVAFARRDDIDAKNNAKVELMIQEGGLHEDPMLDFNVGLSDERLGSITQGIVEWFVVGFSA</sequence>
<organism evidence="4 5">
    <name type="scientific">Roridomyces roridus</name>
    <dbReference type="NCBI Taxonomy" id="1738132"/>
    <lineage>
        <taxon>Eukaryota</taxon>
        <taxon>Fungi</taxon>
        <taxon>Dikarya</taxon>
        <taxon>Basidiomycota</taxon>
        <taxon>Agaricomycotina</taxon>
        <taxon>Agaricomycetes</taxon>
        <taxon>Agaricomycetidae</taxon>
        <taxon>Agaricales</taxon>
        <taxon>Marasmiineae</taxon>
        <taxon>Mycenaceae</taxon>
        <taxon>Roridomyces</taxon>
    </lineage>
</organism>
<dbReference type="GO" id="GO:0016787">
    <property type="term" value="F:hydrolase activity"/>
    <property type="evidence" value="ECO:0007669"/>
    <property type="project" value="UniProtKB-KW"/>
</dbReference>
<protein>
    <submittedName>
        <fullName evidence="4">Alpha/Beta hydrolase protein</fullName>
    </submittedName>
</protein>
<gene>
    <name evidence="4" type="ORF">FB45DRAFT_1032806</name>
</gene>
<dbReference type="EMBL" id="JARKIF010000017">
    <property type="protein sequence ID" value="KAJ7620106.1"/>
    <property type="molecule type" value="Genomic_DNA"/>
</dbReference>
<proteinExistence type="predicted"/>
<accession>A0AAD7FH80</accession>
<evidence type="ECO:0000256" key="2">
    <source>
        <dbReference type="SAM" id="SignalP"/>
    </source>
</evidence>
<dbReference type="PANTHER" id="PTHR48081:SF31">
    <property type="entry name" value="STERYL ACETYL HYDROLASE MUG81-RELATED"/>
    <property type="match status" value="1"/>
</dbReference>
<evidence type="ECO:0000313" key="5">
    <source>
        <dbReference type="Proteomes" id="UP001221142"/>
    </source>
</evidence>
<feature type="signal peptide" evidence="2">
    <location>
        <begin position="1"/>
        <end position="22"/>
    </location>
</feature>
<dbReference type="Gene3D" id="3.40.50.1820">
    <property type="entry name" value="alpha/beta hydrolase"/>
    <property type="match status" value="1"/>
</dbReference>
<evidence type="ECO:0000259" key="3">
    <source>
        <dbReference type="Pfam" id="PF07859"/>
    </source>
</evidence>
<dbReference type="InterPro" id="IPR050300">
    <property type="entry name" value="GDXG_lipolytic_enzyme"/>
</dbReference>
<dbReference type="SUPFAM" id="SSF53474">
    <property type="entry name" value="alpha/beta-Hydrolases"/>
    <property type="match status" value="1"/>
</dbReference>
<keyword evidence="2" id="KW-0732">Signal</keyword>
<dbReference type="Proteomes" id="UP001221142">
    <property type="component" value="Unassembled WGS sequence"/>
</dbReference>
<evidence type="ECO:0000256" key="1">
    <source>
        <dbReference type="ARBA" id="ARBA00022801"/>
    </source>
</evidence>
<dbReference type="Pfam" id="PF07859">
    <property type="entry name" value="Abhydrolase_3"/>
    <property type="match status" value="1"/>
</dbReference>
<keyword evidence="1 4" id="KW-0378">Hydrolase</keyword>